<dbReference type="EMBL" id="HBEZ01059538">
    <property type="protein sequence ID" value="CAD8662492.1"/>
    <property type="molecule type" value="Transcribed_RNA"/>
</dbReference>
<gene>
    <name evidence="1" type="ORF">CCUR1050_LOCUS32696</name>
</gene>
<protein>
    <submittedName>
        <fullName evidence="1">Uncharacterized protein</fullName>
    </submittedName>
</protein>
<reference evidence="1" key="1">
    <citation type="submission" date="2021-01" db="EMBL/GenBank/DDBJ databases">
        <authorList>
            <person name="Corre E."/>
            <person name="Pelletier E."/>
            <person name="Niang G."/>
            <person name="Scheremetjew M."/>
            <person name="Finn R."/>
            <person name="Kale V."/>
            <person name="Holt S."/>
            <person name="Cochrane G."/>
            <person name="Meng A."/>
            <person name="Brown T."/>
            <person name="Cohen L."/>
        </authorList>
    </citation>
    <scope>NUCLEOTIDE SEQUENCE</scope>
    <source>
        <strain evidence="1">CCAP979/52</strain>
    </source>
</reference>
<accession>A0A7S0N7K6</accession>
<name>A0A7S0N7K6_9CRYP</name>
<proteinExistence type="predicted"/>
<organism evidence="1">
    <name type="scientific">Cryptomonas curvata</name>
    <dbReference type="NCBI Taxonomy" id="233186"/>
    <lineage>
        <taxon>Eukaryota</taxon>
        <taxon>Cryptophyceae</taxon>
        <taxon>Cryptomonadales</taxon>
        <taxon>Cryptomonadaceae</taxon>
        <taxon>Cryptomonas</taxon>
    </lineage>
</organism>
<evidence type="ECO:0000313" key="1">
    <source>
        <dbReference type="EMBL" id="CAD8662492.1"/>
    </source>
</evidence>
<dbReference type="AlphaFoldDB" id="A0A7S0N7K6"/>
<sequence length="515" mass="59244">MLSVTKEGDLQISSKWVDSLVSNSDKDKKKKLFFFSHIGSYESNADNFIQTITNDSSYSKCSNQLKASYDSSDCEKVHLSFWYDSLSVELLHIIKFMFLLSGCFLIHLNVSNDKLFDDISVFIIQSLFFYAVSEIKNNKMKKPMVILLINHDGSNLNSPDNNLKEIEQLWRKCLNVNNINDPISLSDYFEFDFFNSNSIKFENIQNSIINSSKFEKTWENIVYSLPFLQDMINKKWICSSALPKELLISAEDKTLKEIMLFYFADSAFHEVLQFSQQILKKWGKVVYKGKTINNYGKIVSNFLENVNQKFDSLIPKDFNKDQVSIKKKLKINSIVQQRILFLFTKQLLNLQSQALEKFKDTLLKIASDSKKNFDSEKKLAIDTVSQWFISHAEALVSNNNRLSYIAAQKELDNVLIEFSEKFKESPIVKLQSLQRLEKQTSTSGLKQSGIVIGFGLTAALRPHGFGNFQLITSYTQGPHVFNFSLVNDRDIAEQEGQGKIKPFRIQPSLNFDIEL</sequence>